<protein>
    <recommendedName>
        <fullName evidence="11">CCR4-Not complex component Not N-terminal domain-containing protein</fullName>
    </recommendedName>
</protein>
<dbReference type="AlphaFoldDB" id="A0AAX4H8B4"/>
<feature type="domain" description="CCR4-Not complex component Not N-terminal" evidence="11">
    <location>
        <begin position="1"/>
        <end position="146"/>
    </location>
</feature>
<evidence type="ECO:0000313" key="13">
    <source>
        <dbReference type="Proteomes" id="UP001338582"/>
    </source>
</evidence>
<dbReference type="InterPro" id="IPR007207">
    <property type="entry name" value="Not_N"/>
</dbReference>
<evidence type="ECO:0000256" key="6">
    <source>
        <dbReference type="ARBA" id="ARBA00023015"/>
    </source>
</evidence>
<dbReference type="Pfam" id="PF04065">
    <property type="entry name" value="Not3"/>
    <property type="match status" value="1"/>
</dbReference>
<reference evidence="12 13" key="1">
    <citation type="submission" date="2023-10" db="EMBL/GenBank/DDBJ databases">
        <title>Draft Genome Sequence of Candida saopaulonensis from a very Premature Infant with Sepsis.</title>
        <authorList>
            <person name="Ning Y."/>
            <person name="Dai R."/>
            <person name="Xiao M."/>
            <person name="Xu Y."/>
            <person name="Yan Q."/>
            <person name="Zhang L."/>
        </authorList>
    </citation>
    <scope>NUCLEOTIDE SEQUENCE [LARGE SCALE GENOMIC DNA]</scope>
    <source>
        <strain evidence="12 13">19XY460</strain>
    </source>
</reference>
<dbReference type="GO" id="GO:0005737">
    <property type="term" value="C:cytoplasm"/>
    <property type="evidence" value="ECO:0007669"/>
    <property type="project" value="UniProtKB-SubCell"/>
</dbReference>
<evidence type="ECO:0000256" key="2">
    <source>
        <dbReference type="ARBA" id="ARBA00004496"/>
    </source>
</evidence>
<evidence type="ECO:0000259" key="11">
    <source>
        <dbReference type="Pfam" id="PF04065"/>
    </source>
</evidence>
<keyword evidence="5" id="KW-0678">Repressor</keyword>
<dbReference type="GeneID" id="88173072"/>
<evidence type="ECO:0000256" key="9">
    <source>
        <dbReference type="SAM" id="Coils"/>
    </source>
</evidence>
<evidence type="ECO:0000256" key="5">
    <source>
        <dbReference type="ARBA" id="ARBA00022491"/>
    </source>
</evidence>
<feature type="region of interest" description="Disordered" evidence="10">
    <location>
        <begin position="161"/>
        <end position="226"/>
    </location>
</feature>
<sequence>MECYKEVEKNSKMKSFSNQSIMLAALDQGGRELSQEALEAYEFLSSVVDDLNEQNEELEEEYEKLSQKKSRKGTLNAVEERKQEVENFKLRNEQHVEEIETIMSYLKTRKVSVDLVLAIQEDLRFYVESNQDPDFVDDDTLYDDLKREARENHEKNALVAVAEDSDMTGHESGSTTLVNGDASASPDPLQNDSASHIHEKSHSKFNSPSPSAAVSDASSKNTSGGAFSLSQAHLHLSPKDKFPGRIDTSDISSPGFITNLKPAATPTKPVGALKWSLAAAGASQSQDGTNGSSHETFGKAADAVPSNVQLLSTPVIHSESNGSAPVPEHLNNSENVASLELLSLLTKNDKYSAHLEVLKNSNLLPVENELFSDVELLEVPAGIQEFTLAYTSTNKATENSKLLRCPSVYTPYATFIDRPDYSVSKQSLWKPVALLSKLSNYWQIIRTNNKFEQYVNDLEIYSEKAPVEAMNALNELTMVLFYGLYYGLLPLENIIAESYLFKLGWKPYFMELESPKVSQGGRKQPRTQCWLKKLGPTTTTIEGGVQCEVGDFRAFDARTWEIHVKTAFRFDPRLSQPMPSRTLL</sequence>
<keyword evidence="7" id="KW-0804">Transcription</keyword>
<evidence type="ECO:0000256" key="10">
    <source>
        <dbReference type="SAM" id="MobiDB-lite"/>
    </source>
</evidence>
<evidence type="ECO:0000256" key="3">
    <source>
        <dbReference type="ARBA" id="ARBA00007682"/>
    </source>
</evidence>
<keyword evidence="4" id="KW-0963">Cytoplasm</keyword>
<evidence type="ECO:0000256" key="1">
    <source>
        <dbReference type="ARBA" id="ARBA00004123"/>
    </source>
</evidence>
<gene>
    <name evidence="12" type="ORF">PUMCH_002007</name>
</gene>
<evidence type="ECO:0000313" key="12">
    <source>
        <dbReference type="EMBL" id="WPK24723.1"/>
    </source>
</evidence>
<name>A0AAX4H8B4_9ASCO</name>
<keyword evidence="9" id="KW-0175">Coiled coil</keyword>
<keyword evidence="6" id="KW-0805">Transcription regulation</keyword>
<dbReference type="Proteomes" id="UP001338582">
    <property type="component" value="Chromosome 2"/>
</dbReference>
<dbReference type="KEGG" id="asau:88173072"/>
<accession>A0AAX4H8B4</accession>
<keyword evidence="8" id="KW-0539">Nucleus</keyword>
<comment type="similarity">
    <text evidence="3">Belongs to the CNOT2/3/5 family.</text>
</comment>
<dbReference type="EMBL" id="CP138895">
    <property type="protein sequence ID" value="WPK24723.1"/>
    <property type="molecule type" value="Genomic_DNA"/>
</dbReference>
<evidence type="ECO:0000256" key="7">
    <source>
        <dbReference type="ARBA" id="ARBA00023163"/>
    </source>
</evidence>
<dbReference type="PANTHER" id="PTHR23326">
    <property type="entry name" value="CCR4 NOT-RELATED"/>
    <property type="match status" value="1"/>
</dbReference>
<keyword evidence="13" id="KW-1185">Reference proteome</keyword>
<dbReference type="RefSeq" id="XP_062877106.1">
    <property type="nucleotide sequence ID" value="XM_063021036.1"/>
</dbReference>
<proteinExistence type="inferred from homology"/>
<dbReference type="InterPro" id="IPR040168">
    <property type="entry name" value="Not2/3/5"/>
</dbReference>
<evidence type="ECO:0000256" key="8">
    <source>
        <dbReference type="ARBA" id="ARBA00023242"/>
    </source>
</evidence>
<dbReference type="GO" id="GO:0006355">
    <property type="term" value="P:regulation of DNA-templated transcription"/>
    <property type="evidence" value="ECO:0007669"/>
    <property type="project" value="InterPro"/>
</dbReference>
<evidence type="ECO:0000256" key="4">
    <source>
        <dbReference type="ARBA" id="ARBA00022490"/>
    </source>
</evidence>
<feature type="coiled-coil region" evidence="9">
    <location>
        <begin position="41"/>
        <end position="98"/>
    </location>
</feature>
<dbReference type="GO" id="GO:0005634">
    <property type="term" value="C:nucleus"/>
    <property type="evidence" value="ECO:0007669"/>
    <property type="project" value="UniProtKB-SubCell"/>
</dbReference>
<feature type="compositionally biased region" description="Low complexity" evidence="10">
    <location>
        <begin position="207"/>
        <end position="219"/>
    </location>
</feature>
<dbReference type="GO" id="GO:0030015">
    <property type="term" value="C:CCR4-NOT core complex"/>
    <property type="evidence" value="ECO:0007669"/>
    <property type="project" value="InterPro"/>
</dbReference>
<organism evidence="12 13">
    <name type="scientific">Australozyma saopauloensis</name>
    <dbReference type="NCBI Taxonomy" id="291208"/>
    <lineage>
        <taxon>Eukaryota</taxon>
        <taxon>Fungi</taxon>
        <taxon>Dikarya</taxon>
        <taxon>Ascomycota</taxon>
        <taxon>Saccharomycotina</taxon>
        <taxon>Pichiomycetes</taxon>
        <taxon>Metschnikowiaceae</taxon>
        <taxon>Australozyma</taxon>
    </lineage>
</organism>
<comment type="subcellular location">
    <subcellularLocation>
        <location evidence="2">Cytoplasm</location>
    </subcellularLocation>
    <subcellularLocation>
        <location evidence="1">Nucleus</location>
    </subcellularLocation>
</comment>